<evidence type="ECO:0000313" key="4">
    <source>
        <dbReference type="Proteomes" id="UP001609175"/>
    </source>
</evidence>
<dbReference type="Proteomes" id="UP001609175">
    <property type="component" value="Unassembled WGS sequence"/>
</dbReference>
<feature type="signal peptide" evidence="2">
    <location>
        <begin position="1"/>
        <end position="25"/>
    </location>
</feature>
<dbReference type="RefSeq" id="WP_395112637.1">
    <property type="nucleotide sequence ID" value="NZ_JBIMSO010000011.1"/>
</dbReference>
<name>A0ABW7JKQ1_9NOCA</name>
<feature type="region of interest" description="Disordered" evidence="1">
    <location>
        <begin position="124"/>
        <end position="146"/>
    </location>
</feature>
<dbReference type="EMBL" id="JBIMSO010000011">
    <property type="protein sequence ID" value="MFH5207209.1"/>
    <property type="molecule type" value="Genomic_DNA"/>
</dbReference>
<organism evidence="3 4">
    <name type="scientific">Antrihabitans spumae</name>
    <dbReference type="NCBI Taxonomy" id="3373370"/>
    <lineage>
        <taxon>Bacteria</taxon>
        <taxon>Bacillati</taxon>
        <taxon>Actinomycetota</taxon>
        <taxon>Actinomycetes</taxon>
        <taxon>Mycobacteriales</taxon>
        <taxon>Nocardiaceae</taxon>
        <taxon>Antrihabitans</taxon>
    </lineage>
</organism>
<keyword evidence="2" id="KW-0732">Signal</keyword>
<sequence>MSRSGFLDRLLVVSTCAILVGAGTAAVLVDPPQAAAASPPPIEIAPEVFFDAETGITIHAYHRTAGNQKYKVPEGTTSLYIEAVGGEGQTPNPNYAGIGGLGGQVTGGLRVQPDKSSTCRSAAAAPATVGIPPTHPAVRRASPSRT</sequence>
<gene>
    <name evidence="3" type="ORF">ACHIPZ_03100</name>
</gene>
<protein>
    <recommendedName>
        <fullName evidence="5">YkuD domain-containing protein</fullName>
    </recommendedName>
</protein>
<evidence type="ECO:0000256" key="1">
    <source>
        <dbReference type="SAM" id="MobiDB-lite"/>
    </source>
</evidence>
<comment type="caution">
    <text evidence="3">The sequence shown here is derived from an EMBL/GenBank/DDBJ whole genome shotgun (WGS) entry which is preliminary data.</text>
</comment>
<accession>A0ABW7JKQ1</accession>
<evidence type="ECO:0008006" key="5">
    <source>
        <dbReference type="Google" id="ProtNLM"/>
    </source>
</evidence>
<reference evidence="3 4" key="1">
    <citation type="submission" date="2024-10" db="EMBL/GenBank/DDBJ databases">
        <authorList>
            <person name="Riesco R."/>
        </authorList>
    </citation>
    <scope>NUCLEOTIDE SEQUENCE [LARGE SCALE GENOMIC DNA]</scope>
    <source>
        <strain evidence="3 4">NCIMB 15449</strain>
    </source>
</reference>
<evidence type="ECO:0000313" key="3">
    <source>
        <dbReference type="EMBL" id="MFH5207209.1"/>
    </source>
</evidence>
<proteinExistence type="predicted"/>
<evidence type="ECO:0000256" key="2">
    <source>
        <dbReference type="SAM" id="SignalP"/>
    </source>
</evidence>
<feature type="chain" id="PRO_5047228160" description="YkuD domain-containing protein" evidence="2">
    <location>
        <begin position="26"/>
        <end position="146"/>
    </location>
</feature>